<keyword evidence="3 8" id="KW-0413">Isomerase</keyword>
<dbReference type="Pfam" id="PF20511">
    <property type="entry name" value="PMI_typeI_cat"/>
    <property type="match status" value="1"/>
</dbReference>
<accession>A0A2Z6T6C7</accession>
<organism evidence="8 9">
    <name type="scientific">Lactobacillus rodentium</name>
    <dbReference type="NCBI Taxonomy" id="947835"/>
    <lineage>
        <taxon>Bacteria</taxon>
        <taxon>Bacillati</taxon>
        <taxon>Bacillota</taxon>
        <taxon>Bacilli</taxon>
        <taxon>Lactobacillales</taxon>
        <taxon>Lactobacillaceae</taxon>
        <taxon>Lactobacillus</taxon>
    </lineage>
</organism>
<feature type="binding site" evidence="4">
    <location>
        <position position="113"/>
    </location>
    <ligand>
        <name>Zn(2+)</name>
        <dbReference type="ChEBI" id="CHEBI:29105"/>
    </ligand>
</feature>
<evidence type="ECO:0000313" key="8">
    <source>
        <dbReference type="EMBL" id="GBG04594.1"/>
    </source>
</evidence>
<gene>
    <name evidence="8" type="primary">manA</name>
    <name evidence="8" type="ORF">LrDSM24759_05080</name>
</gene>
<dbReference type="OrthoDB" id="9808275at2"/>
<name>A0A2Z6T6C7_9LACO</name>
<dbReference type="InterPro" id="IPR049071">
    <property type="entry name" value="MPI_cupin_dom"/>
</dbReference>
<dbReference type="EMBL" id="BFBY01000003">
    <property type="protein sequence ID" value="GBG04594.1"/>
    <property type="molecule type" value="Genomic_DNA"/>
</dbReference>
<comment type="similarity">
    <text evidence="3">Belongs to the mannose-6-phosphate isomerase type 1 family.</text>
</comment>
<keyword evidence="1 3" id="KW-0479">Metal-binding</keyword>
<dbReference type="InterPro" id="IPR014710">
    <property type="entry name" value="RmlC-like_jellyroll"/>
</dbReference>
<dbReference type="SUPFAM" id="SSF51182">
    <property type="entry name" value="RmlC-like cupins"/>
    <property type="match status" value="1"/>
</dbReference>
<evidence type="ECO:0000256" key="1">
    <source>
        <dbReference type="ARBA" id="ARBA00022723"/>
    </source>
</evidence>
<dbReference type="PANTHER" id="PTHR42742">
    <property type="entry name" value="TRANSCRIPTIONAL REPRESSOR MPRA"/>
    <property type="match status" value="1"/>
</dbReference>
<sequence length="323" mass="37019">MEPLFLTPYFRPKIWGGRKLNTELHYQIPDGKVGEAWVISGYKDDASTVTDGPYKGKTLREVYLDHPELFGNPKAKEFPLLVKFLDANDNLSVQVHPDDEYARVHENDSGKTESWYVLHAEPGAKLIYGHNAKTKEELEDLIKQGKWQELFRYVPVKTGDFLYVPAGTVHALTKGIMVIETQQSSDVTYRLYDWDRVDQKTGKKRDLHIKQSLDTIKVPHRDPKLDIKREKVPGAEITTLAQPPMSPHFYLWQIDVTGRFDWKFGKHPYLLVSVIKGEGEFICQGKSYSIKLGTNFIIPNELKDFSFSGKNLRLIISAPGRED</sequence>
<dbReference type="InterPro" id="IPR011051">
    <property type="entry name" value="RmlC_Cupin_sf"/>
</dbReference>
<feature type="domain" description="Phosphomannose isomerase type I catalytic" evidence="6">
    <location>
        <begin position="5"/>
        <end position="105"/>
    </location>
</feature>
<evidence type="ECO:0000256" key="3">
    <source>
        <dbReference type="PIRNR" id="PIRNR036894"/>
    </source>
</evidence>
<evidence type="ECO:0000256" key="5">
    <source>
        <dbReference type="PIRSR" id="PIRSR036894-2"/>
    </source>
</evidence>
<feature type="active site" evidence="5">
    <location>
        <position position="190"/>
    </location>
</feature>
<dbReference type="Gene3D" id="2.60.120.10">
    <property type="entry name" value="Jelly Rolls"/>
    <property type="match status" value="2"/>
</dbReference>
<evidence type="ECO:0000259" key="6">
    <source>
        <dbReference type="Pfam" id="PF20511"/>
    </source>
</evidence>
<comment type="cofactor">
    <cofactor evidence="4">
        <name>Zn(2+)</name>
        <dbReference type="ChEBI" id="CHEBI:29105"/>
    </cofactor>
    <text evidence="4">Binds 1 zinc ion per subunit.</text>
</comment>
<protein>
    <recommendedName>
        <fullName evidence="3">Mannose-6-phosphate isomerase</fullName>
        <ecNumber evidence="3">5.3.1.8</ecNumber>
    </recommendedName>
</protein>
<dbReference type="InterPro" id="IPR051804">
    <property type="entry name" value="Carb_Metab_Reg_Kinase/Isom"/>
</dbReference>
<feature type="binding site" evidence="4">
    <location>
        <position position="170"/>
    </location>
    <ligand>
        <name>Zn(2+)</name>
        <dbReference type="ChEBI" id="CHEBI:29105"/>
    </ligand>
</feature>
<dbReference type="InterPro" id="IPR046457">
    <property type="entry name" value="PMI_typeI_cat"/>
</dbReference>
<keyword evidence="2 3" id="KW-0862">Zinc</keyword>
<evidence type="ECO:0000313" key="9">
    <source>
        <dbReference type="Proteomes" id="UP000257317"/>
    </source>
</evidence>
<dbReference type="GO" id="GO:0005975">
    <property type="term" value="P:carbohydrate metabolic process"/>
    <property type="evidence" value="ECO:0007669"/>
    <property type="project" value="UniProtKB-UniRule"/>
</dbReference>
<proteinExistence type="inferred from homology"/>
<feature type="domain" description="Mannose-6-phosphate isomerase cupin" evidence="7">
    <location>
        <begin position="250"/>
        <end position="318"/>
    </location>
</feature>
<comment type="catalytic activity">
    <reaction evidence="3">
        <text>D-mannose 6-phosphate = D-fructose 6-phosphate</text>
        <dbReference type="Rhea" id="RHEA:12356"/>
        <dbReference type="ChEBI" id="CHEBI:58735"/>
        <dbReference type="ChEBI" id="CHEBI:61527"/>
        <dbReference type="EC" id="5.3.1.8"/>
    </reaction>
</comment>
<comment type="caution">
    <text evidence="8">The sequence shown here is derived from an EMBL/GenBank/DDBJ whole genome shotgun (WGS) entry which is preliminary data.</text>
</comment>
<dbReference type="Proteomes" id="UP000257317">
    <property type="component" value="Unassembled WGS sequence"/>
</dbReference>
<dbReference type="GO" id="GO:0008270">
    <property type="term" value="F:zinc ion binding"/>
    <property type="evidence" value="ECO:0007669"/>
    <property type="project" value="UniProtKB-UniRule"/>
</dbReference>
<dbReference type="EC" id="5.3.1.8" evidence="3"/>
<dbReference type="RefSeq" id="WP_117117941.1">
    <property type="nucleotide sequence ID" value="NZ_BFBY01000003.1"/>
</dbReference>
<dbReference type="PANTHER" id="PTHR42742:SF3">
    <property type="entry name" value="FRUCTOKINASE"/>
    <property type="match status" value="1"/>
</dbReference>
<dbReference type="InterPro" id="IPR014628">
    <property type="entry name" value="Man6P_isomerase_Firm_short"/>
</dbReference>
<evidence type="ECO:0000256" key="4">
    <source>
        <dbReference type="PIRSR" id="PIRSR036894-1"/>
    </source>
</evidence>
<evidence type="ECO:0000256" key="2">
    <source>
        <dbReference type="ARBA" id="ARBA00022833"/>
    </source>
</evidence>
<dbReference type="Pfam" id="PF21621">
    <property type="entry name" value="MPI_cupin_dom"/>
    <property type="match status" value="1"/>
</dbReference>
<dbReference type="PIRSF" id="PIRSF036894">
    <property type="entry name" value="PMI_Firm_short"/>
    <property type="match status" value="1"/>
</dbReference>
<reference evidence="9" key="1">
    <citation type="submission" date="2018-03" db="EMBL/GenBank/DDBJ databases">
        <title>New taxa in the Lactobacillus gasseri group.</title>
        <authorList>
            <person name="Tanizawa Y."/>
            <person name="Tohno M."/>
            <person name="Endo A."/>
            <person name="Arita M."/>
        </authorList>
    </citation>
    <scope>NUCLEOTIDE SEQUENCE [LARGE SCALE GENOMIC DNA]</scope>
    <source>
        <strain evidence="9">DSM 24759</strain>
    </source>
</reference>
<feature type="binding site" evidence="4">
    <location>
        <position position="96"/>
    </location>
    <ligand>
        <name>Zn(2+)</name>
        <dbReference type="ChEBI" id="CHEBI:29105"/>
    </ligand>
</feature>
<keyword evidence="9" id="KW-1185">Reference proteome</keyword>
<dbReference type="GO" id="GO:0004476">
    <property type="term" value="F:mannose-6-phosphate isomerase activity"/>
    <property type="evidence" value="ECO:0007669"/>
    <property type="project" value="UniProtKB-UniRule"/>
</dbReference>
<dbReference type="CDD" id="cd07010">
    <property type="entry name" value="cupin_PMI_type_I_N_bac"/>
    <property type="match status" value="1"/>
</dbReference>
<evidence type="ECO:0000259" key="7">
    <source>
        <dbReference type="Pfam" id="PF21621"/>
    </source>
</evidence>
<dbReference type="AlphaFoldDB" id="A0A2Z6T6C7"/>